<sequence>MKLESKNIVNKYSISKNKIEIIVAIVEGYVRKIGKEQIKGSNELIALLGVISEIYPILDDQEKEMKRGEQIIKKLLFDVTIGELSMISLHEGISNVGVFVSSLYKQTGRLKKELDLINKILCKIIYVKYKQLTNLGLVRTSEFDVIYGAAGIGNYLLQFTNDLEVYSSLQILCEYLISIVRKNNRKTNMPGWYIDLKNEPLYEQYASYGEGYINYTISHGCGGILLFLVNAYRKGVIVNGQTEAIEDIVLEYLRLNKSSNGVWWSGILSKEEYKKGVFPPRGERQSWCSGNISVLYAIYKASQLLLWKDTERDIFQRIKQIILMPTEQYGLCSPIICHGYAGLLTIFRNLYDETADIDIYKRMCFFLDVVVACFDLQNKYGFKNKKFSNSKINISEDDNTFLNGAAGIIMELLSWLKEESYFERLLLIKS</sequence>
<evidence type="ECO:0000256" key="1">
    <source>
        <dbReference type="PIRSR" id="PIRSR607822-1"/>
    </source>
</evidence>
<dbReference type="PRINTS" id="PR01955">
    <property type="entry name" value="LANCFRANKIA"/>
</dbReference>
<dbReference type="Gene3D" id="1.50.10.20">
    <property type="match status" value="1"/>
</dbReference>
<dbReference type="InterPro" id="IPR007822">
    <property type="entry name" value="LANC-like"/>
</dbReference>
<feature type="binding site" evidence="1">
    <location>
        <position position="338"/>
    </location>
    <ligand>
        <name>Zn(2+)</name>
        <dbReference type="ChEBI" id="CHEBI:29105"/>
    </ligand>
</feature>
<comment type="caution">
    <text evidence="2">The sequence shown here is derived from an EMBL/GenBank/DDBJ whole genome shotgun (WGS) entry which is preliminary data.</text>
</comment>
<dbReference type="SMART" id="SM01260">
    <property type="entry name" value="LANC_like"/>
    <property type="match status" value="1"/>
</dbReference>
<protein>
    <recommendedName>
        <fullName evidence="4">Lanthionine synthetase C-like protein</fullName>
    </recommendedName>
</protein>
<keyword evidence="1" id="KW-0479">Metal-binding</keyword>
<dbReference type="GO" id="GO:0031179">
    <property type="term" value="P:peptide modification"/>
    <property type="evidence" value="ECO:0007669"/>
    <property type="project" value="InterPro"/>
</dbReference>
<dbReference type="Pfam" id="PF05147">
    <property type="entry name" value="LANC_like"/>
    <property type="match status" value="1"/>
</dbReference>
<name>A0A412C499_MEDGN</name>
<feature type="binding site" evidence="1">
    <location>
        <position position="337"/>
    </location>
    <ligand>
        <name>Zn(2+)</name>
        <dbReference type="ChEBI" id="CHEBI:29105"/>
    </ligand>
</feature>
<proteinExistence type="predicted"/>
<evidence type="ECO:0000313" key="2">
    <source>
        <dbReference type="EMBL" id="RGQ68037.1"/>
    </source>
</evidence>
<dbReference type="EMBL" id="QRTJ01000012">
    <property type="protein sequence ID" value="RGQ68037.1"/>
    <property type="molecule type" value="Genomic_DNA"/>
</dbReference>
<evidence type="ECO:0000313" key="3">
    <source>
        <dbReference type="Proteomes" id="UP000286137"/>
    </source>
</evidence>
<keyword evidence="1" id="KW-0862">Zinc</keyword>
<evidence type="ECO:0008006" key="4">
    <source>
        <dbReference type="Google" id="ProtNLM"/>
    </source>
</evidence>
<dbReference type="RefSeq" id="WP_118013587.1">
    <property type="nucleotide sequence ID" value="NZ_QRTJ01000012.1"/>
</dbReference>
<organism evidence="2 3">
    <name type="scientific">Mediterraneibacter gnavus</name>
    <name type="common">Ruminococcus gnavus</name>
    <dbReference type="NCBI Taxonomy" id="33038"/>
    <lineage>
        <taxon>Bacteria</taxon>
        <taxon>Bacillati</taxon>
        <taxon>Bacillota</taxon>
        <taxon>Clostridia</taxon>
        <taxon>Lachnospirales</taxon>
        <taxon>Lachnospiraceae</taxon>
        <taxon>Mediterraneibacter</taxon>
    </lineage>
</organism>
<reference evidence="2 3" key="1">
    <citation type="submission" date="2018-08" db="EMBL/GenBank/DDBJ databases">
        <title>A genome reference for cultivated species of the human gut microbiota.</title>
        <authorList>
            <person name="Zou Y."/>
            <person name="Xue W."/>
            <person name="Luo G."/>
        </authorList>
    </citation>
    <scope>NUCLEOTIDE SEQUENCE [LARGE SCALE GENOMIC DNA]</scope>
    <source>
        <strain evidence="2 3">AF27-4BH</strain>
    </source>
</reference>
<dbReference type="SUPFAM" id="SSF158745">
    <property type="entry name" value="LanC-like"/>
    <property type="match status" value="1"/>
</dbReference>
<dbReference type="Proteomes" id="UP000286137">
    <property type="component" value="Unassembled WGS sequence"/>
</dbReference>
<dbReference type="InterPro" id="IPR033889">
    <property type="entry name" value="LanC"/>
</dbReference>
<dbReference type="AlphaFoldDB" id="A0A412C499"/>
<gene>
    <name evidence="2" type="ORF">DWY88_07895</name>
</gene>
<dbReference type="GO" id="GO:0046872">
    <property type="term" value="F:metal ion binding"/>
    <property type="evidence" value="ECO:0007669"/>
    <property type="project" value="UniProtKB-KW"/>
</dbReference>
<accession>A0A412C499</accession>
<feature type="binding site" evidence="1">
    <location>
        <position position="288"/>
    </location>
    <ligand>
        <name>Zn(2+)</name>
        <dbReference type="ChEBI" id="CHEBI:29105"/>
    </ligand>
</feature>
<dbReference type="PRINTS" id="PR01950">
    <property type="entry name" value="LANCSUPER"/>
</dbReference>
<dbReference type="CDD" id="cd04793">
    <property type="entry name" value="LanC"/>
    <property type="match status" value="1"/>
</dbReference>